<feature type="binding site" evidence="2">
    <location>
        <position position="353"/>
    </location>
    <ligand>
        <name>substrate</name>
    </ligand>
</feature>
<evidence type="ECO:0000259" key="4">
    <source>
        <dbReference type="Pfam" id="PF00561"/>
    </source>
</evidence>
<reference evidence="6" key="1">
    <citation type="submission" date="2018-02" db="EMBL/GenBank/DDBJ databases">
        <authorList>
            <person name="Hornung B."/>
        </authorList>
    </citation>
    <scope>NUCLEOTIDE SEQUENCE [LARGE SCALE GENOMIC DNA]</scope>
</reference>
<dbReference type="InterPro" id="IPR000073">
    <property type="entry name" value="AB_hydrolase_1"/>
</dbReference>
<name>A0A375HXZ0_9ACTN</name>
<dbReference type="PANTHER" id="PTHR32268">
    <property type="entry name" value="HOMOSERINE O-ACETYLTRANSFERASE"/>
    <property type="match status" value="1"/>
</dbReference>
<feature type="binding site" evidence="2">
    <location>
        <position position="226"/>
    </location>
    <ligand>
        <name>substrate</name>
    </ligand>
</feature>
<dbReference type="InterPro" id="IPR029058">
    <property type="entry name" value="AB_hydrolase_fold"/>
</dbReference>
<dbReference type="HAMAP" id="MF_00296">
    <property type="entry name" value="MetX_acyltransf"/>
    <property type="match status" value="1"/>
</dbReference>
<keyword evidence="2" id="KW-0486">Methionine biosynthesis</keyword>
<dbReference type="OrthoDB" id="9800754at2"/>
<dbReference type="GO" id="GO:0004414">
    <property type="term" value="F:homoserine O-acetyltransferase activity"/>
    <property type="evidence" value="ECO:0007669"/>
    <property type="project" value="TreeGrafter"/>
</dbReference>
<keyword evidence="2" id="KW-0963">Cytoplasm</keyword>
<evidence type="ECO:0000256" key="2">
    <source>
        <dbReference type="HAMAP-Rule" id="MF_00296"/>
    </source>
</evidence>
<feature type="site" description="Important for acyl-CoA specificity" evidence="2">
    <location>
        <position position="321"/>
    </location>
</feature>
<gene>
    <name evidence="2" type="primary">metXS</name>
    <name evidence="5" type="ORF">PROPJV5_0158</name>
</gene>
<comment type="subcellular location">
    <subcellularLocation>
        <location evidence="2">Cytoplasm</location>
    </subcellularLocation>
</comment>
<organism evidence="5 6">
    <name type="scientific">Propionibacterium ruminifibrarum</name>
    <dbReference type="NCBI Taxonomy" id="1962131"/>
    <lineage>
        <taxon>Bacteria</taxon>
        <taxon>Bacillati</taxon>
        <taxon>Actinomycetota</taxon>
        <taxon>Actinomycetes</taxon>
        <taxon>Propionibacteriales</taxon>
        <taxon>Propionibacteriaceae</taxon>
        <taxon>Propionibacterium</taxon>
    </lineage>
</organism>
<feature type="active site" evidence="2 3">
    <location>
        <position position="352"/>
    </location>
</feature>
<feature type="active site" description="Nucleophile" evidence="2 3">
    <location>
        <position position="156"/>
    </location>
</feature>
<keyword evidence="1 2" id="KW-0808">Transferase</keyword>
<evidence type="ECO:0000256" key="3">
    <source>
        <dbReference type="PIRSR" id="PIRSR000443-1"/>
    </source>
</evidence>
<feature type="domain" description="AB hydrolase-1" evidence="4">
    <location>
        <begin position="52"/>
        <end position="356"/>
    </location>
</feature>
<dbReference type="EC" id="2.3.1.46" evidence="2"/>
<dbReference type="GO" id="GO:0009092">
    <property type="term" value="P:homoserine metabolic process"/>
    <property type="evidence" value="ECO:0007669"/>
    <property type="project" value="TreeGrafter"/>
</dbReference>
<dbReference type="Proteomes" id="UP000265962">
    <property type="component" value="Unassembled WGS sequence"/>
</dbReference>
<feature type="active site" evidence="2 3">
    <location>
        <position position="319"/>
    </location>
</feature>
<dbReference type="EMBL" id="OMOH01000001">
    <property type="protein sequence ID" value="SPF67148.1"/>
    <property type="molecule type" value="Genomic_DNA"/>
</dbReference>
<dbReference type="Gene3D" id="3.40.50.1820">
    <property type="entry name" value="alpha/beta hydrolase"/>
    <property type="match status" value="1"/>
</dbReference>
<protein>
    <recommendedName>
        <fullName evidence="2">Homoserine O-succinyltransferase</fullName>
        <shortName evidence="2">HST</shortName>
        <ecNumber evidence="2">2.3.1.46</ecNumber>
    </recommendedName>
    <alternativeName>
        <fullName evidence="2">Homoserine transsuccinylase</fullName>
        <shortName evidence="2">HTS</shortName>
    </alternativeName>
</protein>
<dbReference type="AlphaFoldDB" id="A0A375HXZ0"/>
<proteinExistence type="inferred from homology"/>
<dbReference type="SUPFAM" id="SSF53474">
    <property type="entry name" value="alpha/beta-Hydrolases"/>
    <property type="match status" value="1"/>
</dbReference>
<sequence length="389" mass="43666">MTSAEPRTLVETKRIRLFDEDRPLDFVRGGRLTDVTVAYETYGALNKARDNAVYICHALTGDAHAAFWHEGDTHPGWWDVMIGPGKAIDTDRWFVIASNILGGCQGTTGPSDLDPATGEPYGLNFPLIDMHDFVTVHRALLAALGVDHLHAVVGGSLGGMQVLDWSLTHPEDMDQAVIVAASSRLTAQNIAFSAVGREAIMRDENFYDGRFAAHDVNPTVGLAVARMMAHITYTSEEGFEEKFARRPQFDARHPGFGVDFAVESYLDHQGSVFVNRFDALTYLYLTRVMDYFDPFADPTAMDKVARTALKYLVMSFDSDWRFGTAHSRRIVRRLQSRGLPVSFREISAPWGHDSFLMKIDPYLDTVRAFLEQPAKPKPSIYRRRLGRHH</sequence>
<dbReference type="GO" id="GO:0009086">
    <property type="term" value="P:methionine biosynthetic process"/>
    <property type="evidence" value="ECO:0007669"/>
    <property type="project" value="UniProtKB-UniRule"/>
</dbReference>
<comment type="function">
    <text evidence="2">Transfers a succinyl group from succinyl-CoA to L-homoserine, forming succinyl-L-homoserine.</text>
</comment>
<comment type="similarity">
    <text evidence="2">Belongs to the AB hydrolase superfamily. MetX family.</text>
</comment>
<comment type="caution">
    <text evidence="2">Lacks conserved residue(s) required for the propagation of feature annotation.</text>
</comment>
<dbReference type="Pfam" id="PF00561">
    <property type="entry name" value="Abhydrolase_1"/>
    <property type="match status" value="1"/>
</dbReference>
<dbReference type="InterPro" id="IPR008220">
    <property type="entry name" value="HAT_MetX-like"/>
</dbReference>
<evidence type="ECO:0000313" key="6">
    <source>
        <dbReference type="Proteomes" id="UP000265962"/>
    </source>
</evidence>
<dbReference type="PANTHER" id="PTHR32268:SF11">
    <property type="entry name" value="HOMOSERINE O-ACETYLTRANSFERASE"/>
    <property type="match status" value="1"/>
</dbReference>
<dbReference type="GO" id="GO:0005737">
    <property type="term" value="C:cytoplasm"/>
    <property type="evidence" value="ECO:0007669"/>
    <property type="project" value="UniProtKB-SubCell"/>
</dbReference>
<keyword evidence="2 5" id="KW-0012">Acyltransferase</keyword>
<evidence type="ECO:0000256" key="1">
    <source>
        <dbReference type="ARBA" id="ARBA00022679"/>
    </source>
</evidence>
<dbReference type="UniPathway" id="UPA00051">
    <property type="reaction ID" value="UER00075"/>
</dbReference>
<dbReference type="PIRSF" id="PIRSF000443">
    <property type="entry name" value="Homoser_Ac_trans"/>
    <property type="match status" value="1"/>
</dbReference>
<comment type="subunit">
    <text evidence="2">Homodimer.</text>
</comment>
<evidence type="ECO:0000313" key="5">
    <source>
        <dbReference type="EMBL" id="SPF67148.1"/>
    </source>
</evidence>
<comment type="pathway">
    <text evidence="2">Amino-acid biosynthesis; L-methionine biosynthesis via de novo pathway; O-succinyl-L-homoserine from L-homoserine: step 1/1.</text>
</comment>
<keyword evidence="2" id="KW-0028">Amino-acid biosynthesis</keyword>
<dbReference type="Gene3D" id="1.10.1740.110">
    <property type="match status" value="1"/>
</dbReference>
<keyword evidence="6" id="KW-1185">Reference proteome</keyword>
<dbReference type="GO" id="GO:0008899">
    <property type="term" value="F:homoserine O-succinyltransferase activity"/>
    <property type="evidence" value="ECO:0007669"/>
    <property type="project" value="UniProtKB-UniRule"/>
</dbReference>
<dbReference type="NCBIfam" id="TIGR01392">
    <property type="entry name" value="homoserO_Ac_trn"/>
    <property type="match status" value="1"/>
</dbReference>
<accession>A0A375HXZ0</accession>
<dbReference type="RefSeq" id="WP_119714441.1">
    <property type="nucleotide sequence ID" value="NZ_OMOH01000001.1"/>
</dbReference>
<dbReference type="NCBIfam" id="NF001209">
    <property type="entry name" value="PRK00175.1"/>
    <property type="match status" value="1"/>
</dbReference>
<comment type="catalytic activity">
    <reaction evidence="2">
        <text>L-homoserine + succinyl-CoA = O-succinyl-L-homoserine + CoA</text>
        <dbReference type="Rhea" id="RHEA:22008"/>
        <dbReference type="ChEBI" id="CHEBI:57287"/>
        <dbReference type="ChEBI" id="CHEBI:57292"/>
        <dbReference type="ChEBI" id="CHEBI:57476"/>
        <dbReference type="ChEBI" id="CHEBI:57661"/>
        <dbReference type="EC" id="2.3.1.46"/>
    </reaction>
</comment>